<dbReference type="RefSeq" id="WP_093367093.1">
    <property type="nucleotide sequence ID" value="NZ_FOZZ01000012.1"/>
</dbReference>
<dbReference type="Proteomes" id="UP000198785">
    <property type="component" value="Unassembled WGS sequence"/>
</dbReference>
<gene>
    <name evidence="2" type="ORF">SAMN05660206_11267</name>
</gene>
<name>A0A1I6VB26_9SPHI</name>
<dbReference type="OrthoDB" id="793629at2"/>
<organism evidence="2 3">
    <name type="scientific">Sphingobacterium wenxiniae</name>
    <dbReference type="NCBI Taxonomy" id="683125"/>
    <lineage>
        <taxon>Bacteria</taxon>
        <taxon>Pseudomonadati</taxon>
        <taxon>Bacteroidota</taxon>
        <taxon>Sphingobacteriia</taxon>
        <taxon>Sphingobacteriales</taxon>
        <taxon>Sphingobacteriaceae</taxon>
        <taxon>Sphingobacterium</taxon>
    </lineage>
</organism>
<protein>
    <submittedName>
        <fullName evidence="2">Uncharacterized protein</fullName>
    </submittedName>
</protein>
<accession>A0A1I6VB26</accession>
<feature type="compositionally biased region" description="Pro residues" evidence="1">
    <location>
        <begin position="35"/>
        <end position="51"/>
    </location>
</feature>
<evidence type="ECO:0000313" key="3">
    <source>
        <dbReference type="Proteomes" id="UP000198785"/>
    </source>
</evidence>
<keyword evidence="3" id="KW-1185">Reference proteome</keyword>
<dbReference type="AlphaFoldDB" id="A0A1I6VB26"/>
<proteinExistence type="predicted"/>
<dbReference type="EMBL" id="FOZZ01000012">
    <property type="protein sequence ID" value="SFT10867.1"/>
    <property type="molecule type" value="Genomic_DNA"/>
</dbReference>
<evidence type="ECO:0000256" key="1">
    <source>
        <dbReference type="SAM" id="MobiDB-lite"/>
    </source>
</evidence>
<feature type="region of interest" description="Disordered" evidence="1">
    <location>
        <begin position="27"/>
        <end position="65"/>
    </location>
</feature>
<sequence length="133" mass="15306">MENFLPALLIIGGVIYKIYTEFQKEQEKARQRKPSIPPVPQQQIPTPPSVKPAPQVDKYTAPPPVSEVKAGRYEEAYSAYQGFIPEEVKKVKLAREKTRKQELKVEDIDEHDTRFDLREAIIQSAVLNRPYID</sequence>
<reference evidence="2 3" key="1">
    <citation type="submission" date="2016-10" db="EMBL/GenBank/DDBJ databases">
        <authorList>
            <person name="de Groot N.N."/>
        </authorList>
    </citation>
    <scope>NUCLEOTIDE SEQUENCE [LARGE SCALE GENOMIC DNA]</scope>
    <source>
        <strain evidence="2 3">DSM 22789</strain>
    </source>
</reference>
<evidence type="ECO:0000313" key="2">
    <source>
        <dbReference type="EMBL" id="SFT10867.1"/>
    </source>
</evidence>